<gene>
    <name evidence="2" type="ORF">VP01_9509g1</name>
</gene>
<dbReference type="AlphaFoldDB" id="A0A0L6U6F4"/>
<protein>
    <recommendedName>
        <fullName evidence="1">Retrovirus-related Pol polyprotein from transposon TNT 1-94-like beta-barrel domain-containing protein</fullName>
    </recommendedName>
</protein>
<keyword evidence="3" id="KW-1185">Reference proteome</keyword>
<proteinExistence type="predicted"/>
<feature type="domain" description="Retrovirus-related Pol polyprotein from transposon TNT 1-94-like beta-barrel" evidence="1">
    <location>
        <begin position="8"/>
        <end position="54"/>
    </location>
</feature>
<comment type="caution">
    <text evidence="2">The sequence shown here is derived from an EMBL/GenBank/DDBJ whole genome shotgun (WGS) entry which is preliminary data.</text>
</comment>
<dbReference type="EMBL" id="LAVV01015169">
    <property type="protein sequence ID" value="KNZ44108.1"/>
    <property type="molecule type" value="Genomic_DNA"/>
</dbReference>
<accession>A0A0L6U6F4</accession>
<dbReference type="VEuPathDB" id="FungiDB:VP01_9509g1"/>
<evidence type="ECO:0000313" key="2">
    <source>
        <dbReference type="EMBL" id="KNZ44108.1"/>
    </source>
</evidence>
<evidence type="ECO:0000313" key="3">
    <source>
        <dbReference type="Proteomes" id="UP000037035"/>
    </source>
</evidence>
<name>A0A0L6U6F4_9BASI</name>
<dbReference type="InterPro" id="IPR054722">
    <property type="entry name" value="PolX-like_BBD"/>
</dbReference>
<feature type="non-terminal residue" evidence="2">
    <location>
        <position position="84"/>
    </location>
</feature>
<dbReference type="Proteomes" id="UP000037035">
    <property type="component" value="Unassembled WGS sequence"/>
</dbReference>
<feature type="non-terminal residue" evidence="2">
    <location>
        <position position="1"/>
    </location>
</feature>
<reference evidence="2 3" key="1">
    <citation type="submission" date="2015-08" db="EMBL/GenBank/DDBJ databases">
        <title>Next Generation Sequencing and Analysis of the Genome of Puccinia sorghi L Schw, the Causal Agent of Maize Common Rust.</title>
        <authorList>
            <person name="Rochi L."/>
            <person name="Burguener G."/>
            <person name="Darino M."/>
            <person name="Turjanski A."/>
            <person name="Kreff E."/>
            <person name="Dieguez M.J."/>
            <person name="Sacco F."/>
        </authorList>
    </citation>
    <scope>NUCLEOTIDE SEQUENCE [LARGE SCALE GENOMIC DNA]</scope>
    <source>
        <strain evidence="2 3">RO10H11247</strain>
    </source>
</reference>
<dbReference type="Pfam" id="PF22936">
    <property type="entry name" value="Pol_BBD"/>
    <property type="match status" value="1"/>
</dbReference>
<organism evidence="2 3">
    <name type="scientific">Puccinia sorghi</name>
    <dbReference type="NCBI Taxonomy" id="27349"/>
    <lineage>
        <taxon>Eukaryota</taxon>
        <taxon>Fungi</taxon>
        <taxon>Dikarya</taxon>
        <taxon>Basidiomycota</taxon>
        <taxon>Pucciniomycotina</taxon>
        <taxon>Pucciniomycetes</taxon>
        <taxon>Pucciniales</taxon>
        <taxon>Pucciniaceae</taxon>
        <taxon>Puccinia</taxon>
    </lineage>
</organism>
<evidence type="ECO:0000259" key="1">
    <source>
        <dbReference type="Pfam" id="PF22936"/>
    </source>
</evidence>
<sequence length="84" mass="9180">NIKISTGGHSNLLYATAVGSAILVNQDGKKLILNNVLLVPSLTQSLISIPRMFNQSFDITKTNGESFMVEVDNEFRIQGSIKNN</sequence>